<keyword evidence="10" id="KW-1185">Reference proteome</keyword>
<organism evidence="9 10">
    <name type="scientific">Fundicoccus ignavus</name>
    <dbReference type="NCBI Taxonomy" id="2664442"/>
    <lineage>
        <taxon>Bacteria</taxon>
        <taxon>Bacillati</taxon>
        <taxon>Bacillota</taxon>
        <taxon>Bacilli</taxon>
        <taxon>Lactobacillales</taxon>
        <taxon>Aerococcaceae</taxon>
        <taxon>Fundicoccus</taxon>
    </lineage>
</organism>
<comment type="caution">
    <text evidence="9">The sequence shown here is derived from an EMBL/GenBank/DDBJ whole genome shotgun (WGS) entry which is preliminary data.</text>
</comment>
<keyword evidence="4" id="KW-0732">Signal</keyword>
<dbReference type="SUPFAM" id="SSF51445">
    <property type="entry name" value="(Trans)glycosidases"/>
    <property type="match status" value="1"/>
</dbReference>
<evidence type="ECO:0000256" key="5">
    <source>
        <dbReference type="ARBA" id="ARBA00022801"/>
    </source>
</evidence>
<evidence type="ECO:0000313" key="9">
    <source>
        <dbReference type="EMBL" id="MRI86260.1"/>
    </source>
</evidence>
<dbReference type="InterPro" id="IPR036881">
    <property type="entry name" value="Glyco_hydro_3_C_sf"/>
</dbReference>
<dbReference type="InterPro" id="IPR017853">
    <property type="entry name" value="GH"/>
</dbReference>
<dbReference type="InterPro" id="IPR013783">
    <property type="entry name" value="Ig-like_fold"/>
</dbReference>
<dbReference type="InterPro" id="IPR051915">
    <property type="entry name" value="Cellulose_Degrad_GH3"/>
</dbReference>
<dbReference type="EMBL" id="WJQS01000010">
    <property type="protein sequence ID" value="MRI86260.1"/>
    <property type="molecule type" value="Genomic_DNA"/>
</dbReference>
<dbReference type="Gene3D" id="2.60.40.10">
    <property type="entry name" value="Immunoglobulins"/>
    <property type="match status" value="1"/>
</dbReference>
<dbReference type="InterPro" id="IPR019800">
    <property type="entry name" value="Glyco_hydro_3_AS"/>
</dbReference>
<dbReference type="Pfam" id="PF00933">
    <property type="entry name" value="Glyco_hydro_3"/>
    <property type="match status" value="1"/>
</dbReference>
<dbReference type="GO" id="GO:0008422">
    <property type="term" value="F:beta-glucosidase activity"/>
    <property type="evidence" value="ECO:0007669"/>
    <property type="project" value="UniProtKB-EC"/>
</dbReference>
<gene>
    <name evidence="9" type="ORF">GIY09_10420</name>
</gene>
<dbReference type="PANTHER" id="PTHR30620:SF16">
    <property type="entry name" value="LYSOSOMAL BETA GLUCOSIDASE"/>
    <property type="match status" value="1"/>
</dbReference>
<dbReference type="InterPro" id="IPR036962">
    <property type="entry name" value="Glyco_hydro_3_N_sf"/>
</dbReference>
<dbReference type="Proteomes" id="UP000430975">
    <property type="component" value="Unassembled WGS sequence"/>
</dbReference>
<proteinExistence type="inferred from homology"/>
<evidence type="ECO:0000259" key="8">
    <source>
        <dbReference type="SMART" id="SM01217"/>
    </source>
</evidence>
<dbReference type="EC" id="3.2.1.21" evidence="3"/>
<dbReference type="Gene3D" id="3.40.50.1700">
    <property type="entry name" value="Glycoside hydrolase family 3 C-terminal domain"/>
    <property type="match status" value="1"/>
</dbReference>
<dbReference type="PRINTS" id="PR00133">
    <property type="entry name" value="GLHYDRLASE3"/>
</dbReference>
<sequence length="700" mass="78236">MKKEKLDQLLEKLSLEEKVGQLVQLGPMFFSEGGEITGPMQAMDMTKTELYQIGSVLGTHTKEEVKNIQSTYLEHSAHGIPLMFMADVIHGYETIFPIPLALASSFDPSIVKEMARLSAKEATSAGVHVTFSPMADLVRDPRWGRVLESNGEDPLLNATLIKAYVEGYQGDSLLDPETLAACVKHFIGYGEAEGGRDYNTVDISDLVLYQNHLPAFKAAIDAGVKLVMTSFNTIRGIPATGNRWLLQEVLRRDLNFDGVIISDWASVHELINHRVAADKRDATFKAANAGVEIDMMTDNYQHHLVDLVKEGLISEEFINQAVMHVLQLKNDLGLFEDPYRSLDKHPEKEIIEVELRAESRRIASQSMVLLENQQAILPLQKEDQLALIGPLAESHDLLGAWSWIGKTEQSVTISEGLLSKTKQIEMVKDRHDYVKLKYVDKVIVALGEHSEETGEGGSKTEITLPQEQIDLLKEVYKWNQNIIVVLINGRPLDLTEIKMYSRAILEAWFPGSEAGNAIADVLYGDVNPSGKLPMSFPRSVGQVPLTYNMMSTGRAINEYNHTQKYVSKYLDNENTALYPFGYGLTYSNVKLSEVEVIDKGDNVTVNYTLINPSMLDAQEVVQLYVKDMVTEVARPERELKYFEKVFISAGASKKCSVNLTSEDIAYYHPDLIKKADDGTIELYLGLDSQAPLIGSWHYKA</sequence>
<keyword evidence="5 7" id="KW-0378">Hydrolase</keyword>
<comment type="similarity">
    <text evidence="2 7">Belongs to the glycosyl hydrolase 3 family.</text>
</comment>
<evidence type="ECO:0000313" key="10">
    <source>
        <dbReference type="Proteomes" id="UP000430975"/>
    </source>
</evidence>
<dbReference type="SMART" id="SM01217">
    <property type="entry name" value="Fn3_like"/>
    <property type="match status" value="1"/>
</dbReference>
<dbReference type="AlphaFoldDB" id="A0A6I2GEK1"/>
<feature type="domain" description="Fibronectin type III-like" evidence="8">
    <location>
        <begin position="619"/>
        <end position="688"/>
    </location>
</feature>
<evidence type="ECO:0000256" key="6">
    <source>
        <dbReference type="ARBA" id="ARBA00023295"/>
    </source>
</evidence>
<evidence type="ECO:0000256" key="3">
    <source>
        <dbReference type="ARBA" id="ARBA00012744"/>
    </source>
</evidence>
<dbReference type="PANTHER" id="PTHR30620">
    <property type="entry name" value="PERIPLASMIC BETA-GLUCOSIDASE-RELATED"/>
    <property type="match status" value="1"/>
</dbReference>
<dbReference type="GO" id="GO:0009251">
    <property type="term" value="P:glucan catabolic process"/>
    <property type="evidence" value="ECO:0007669"/>
    <property type="project" value="TreeGrafter"/>
</dbReference>
<keyword evidence="6 7" id="KW-0326">Glycosidase</keyword>
<dbReference type="RefSeq" id="WP_311454339.1">
    <property type="nucleotide sequence ID" value="NZ_WJQS01000010.1"/>
</dbReference>
<dbReference type="Gene3D" id="3.20.20.300">
    <property type="entry name" value="Glycoside hydrolase, family 3, N-terminal domain"/>
    <property type="match status" value="1"/>
</dbReference>
<evidence type="ECO:0000256" key="2">
    <source>
        <dbReference type="ARBA" id="ARBA00005336"/>
    </source>
</evidence>
<dbReference type="Pfam" id="PF01915">
    <property type="entry name" value="Glyco_hydro_3_C"/>
    <property type="match status" value="1"/>
</dbReference>
<dbReference type="InterPro" id="IPR001764">
    <property type="entry name" value="Glyco_hydro_3_N"/>
</dbReference>
<dbReference type="PROSITE" id="PS00775">
    <property type="entry name" value="GLYCOSYL_HYDROL_F3"/>
    <property type="match status" value="1"/>
</dbReference>
<name>A0A6I2GEK1_9LACT</name>
<dbReference type="InterPro" id="IPR026891">
    <property type="entry name" value="Fn3-like"/>
</dbReference>
<dbReference type="Pfam" id="PF14310">
    <property type="entry name" value="Fn3-like"/>
    <property type="match status" value="1"/>
</dbReference>
<dbReference type="SUPFAM" id="SSF52279">
    <property type="entry name" value="Beta-D-glucan exohydrolase, C-terminal domain"/>
    <property type="match status" value="1"/>
</dbReference>
<reference evidence="9 10" key="1">
    <citation type="submission" date="2019-11" db="EMBL/GenBank/DDBJ databases">
        <title>Characterisation of Fundicoccus ignavus gen. nov. sp. nov., a novel genus of the family Aerococcaceae isolated from bulk tank milk.</title>
        <authorList>
            <person name="Siebert A."/>
            <person name="Huptas C."/>
            <person name="Wenning M."/>
            <person name="Scherer S."/>
            <person name="Doll E.V."/>
        </authorList>
    </citation>
    <scope>NUCLEOTIDE SEQUENCE [LARGE SCALE GENOMIC DNA]</scope>
    <source>
        <strain evidence="9 10">WS4759</strain>
    </source>
</reference>
<protein>
    <recommendedName>
        <fullName evidence="3">beta-glucosidase</fullName>
        <ecNumber evidence="3">3.2.1.21</ecNumber>
    </recommendedName>
</protein>
<evidence type="ECO:0000256" key="4">
    <source>
        <dbReference type="ARBA" id="ARBA00022729"/>
    </source>
</evidence>
<comment type="catalytic activity">
    <reaction evidence="1">
        <text>Hydrolysis of terminal, non-reducing beta-D-glucosyl residues with release of beta-D-glucose.</text>
        <dbReference type="EC" id="3.2.1.21"/>
    </reaction>
</comment>
<dbReference type="InterPro" id="IPR002772">
    <property type="entry name" value="Glyco_hydro_3_C"/>
</dbReference>
<evidence type="ECO:0000256" key="1">
    <source>
        <dbReference type="ARBA" id="ARBA00000448"/>
    </source>
</evidence>
<evidence type="ECO:0000256" key="7">
    <source>
        <dbReference type="RuleBase" id="RU361161"/>
    </source>
</evidence>
<accession>A0A6I2GEK1</accession>